<evidence type="ECO:0000313" key="1">
    <source>
        <dbReference type="EMBL" id="ANT41050.1"/>
    </source>
</evidence>
<name>A0A1B1PA69_9CAUD</name>
<dbReference type="GeneID" id="29080447"/>
<sequence>MEFIDIENDYASAEQAQADWSLVSGDPNKPTEYDTALVKAARRMVREYGRGTVDYDDLIQEGYIILATRSQAMRTAHSLGEGILVNALYQDLTDKVKATVARNNGRQSLDVYLAGRE</sequence>
<evidence type="ECO:0000313" key="2">
    <source>
        <dbReference type="Proteomes" id="UP000202682"/>
    </source>
</evidence>
<dbReference type="RefSeq" id="YP_009287830.1">
    <property type="nucleotide sequence ID" value="NC_031078.1"/>
</dbReference>
<dbReference type="KEGG" id="vg:29080447"/>
<dbReference type="Proteomes" id="UP000202682">
    <property type="component" value="Segment"/>
</dbReference>
<dbReference type="OrthoDB" id="21002at10239"/>
<organism evidence="1 2">
    <name type="scientific">Streptomyces phage Nanodon</name>
    <dbReference type="NCBI Taxonomy" id="1873777"/>
    <lineage>
        <taxon>Viruses</taxon>
        <taxon>Duplodnaviria</taxon>
        <taxon>Heunggongvirae</taxon>
        <taxon>Uroviricota</taxon>
        <taxon>Caudoviricetes</taxon>
        <taxon>Arquatrovirinae</taxon>
        <taxon>Likavirus</taxon>
        <taxon>Likavirus nanodon</taxon>
    </lineage>
</organism>
<protein>
    <submittedName>
        <fullName evidence="1">Uncharacterized protein</fullName>
    </submittedName>
</protein>
<keyword evidence="2" id="KW-1185">Reference proteome</keyword>
<accession>A0A1B1PA69</accession>
<reference evidence="2" key="1">
    <citation type="submission" date="2016-05" db="EMBL/GenBank/DDBJ databases">
        <authorList>
            <person name="Adebesin M.O."/>
            <person name="Ahama K."/>
            <person name="Alekasir E.M.M."/>
            <person name="Ali S."/>
            <person name="Aligholizadeh E."/>
            <person name="Allison J.M."/>
            <person name="Alzaher A."/>
            <person name="Andaya C.D."/>
            <person name="Asfaw S."/>
            <person name="Bansal N."/>
            <person name="Beauchard M.A."/>
            <person name="Betancourt K.A."/>
            <person name="Bhatia B."/>
            <person name="Boretti N.A."/>
            <person name="Brondi J.N."/>
            <person name="Byrd C.E."/>
            <person name="Cao A."/>
            <person name="Cardosa E.A."/>
            <person name="Carter A."/>
            <person name="Chen S."/>
            <person name="Chen Y."/>
            <person name="Clara Vega K."/>
            <person name="Cobuzzi M."/>
            <person name="Conn O.L."/>
            <person name="Crosby I.A."/>
            <person name="Daly S.B."/>
            <person name="DePaz I.X."/>
            <person name="Dhaurali S."/>
            <person name="Dowdy K.M."/>
            <person name="Edokobi N.B."/>
            <person name="Ekanayake A.B."/>
            <person name="Ekekwe S.O."/>
            <person name="Emond M.A."/>
            <person name="Endres L."/>
            <person name="Eng S."/>
            <person name="Felkoski S.A."/>
            <person name="Gant C.D."/>
            <person name="Gaskin B."/>
            <person name="Gondal S."/>
            <person name="Gutmann J."/>
            <person name="Ha T.-A."/>
            <person name="Habteyes H."/>
            <person name="Hariri O."/>
            <person name="Healey R.M."/>
            <person name="Heins J.L."/>
            <person name="Henderson A.L."/>
            <person name="Hernandez F.M.D."/>
            <person name="Hoang P.T."/>
            <person name="Hope K.T."/>
            <person name="Husna A."/>
            <person name="Hussain A."/>
            <person name="Imani O."/>
            <person name="Jackson N.L."/>
            <person name="Jacob V.M."/>
            <person name="Kang C."/>
            <person name="Kantov R.M."/>
            <person name="Kavuru S."/>
            <person name="Kerr M.S.-J.E."/>
            <person name="Khan O.A."/>
            <person name="Khan T.M."/>
            <person name="King T."/>
            <person name="Kulkarni R."/>
            <person name="Li A."/>
            <person name="Maczka C."/>
            <person name="Maisonet E."/>
            <person name="Majethia P.M."/>
            <person name="Malik D.A."/>
            <person name="Mariam A."/>
            <person name="Marquess E.B."/>
            <person name="Mattison J."/>
            <person name="McDonald N."/>
            <person name="Mehr S."/>
            <person name="Mengers S.R."/>
            <person name="Michaels D.P."/>
            <person name="Mondal S."/>
            <person name="Monney de Bebohi F."/>
            <person name="Nakhleh S.I."/>
            <person name="Ndubuizu N.C."/>
            <person name="Nguyen A.H."/>
            <person name="Nguyen K.M."/>
            <person name="Nguyen M.T."/>
            <person name="Nicholas M.L."/>
            <person name="Nimalan J.P."/>
            <person name="O'Connell R.A."/>
            <person name="Odoi E."/>
            <person name="Ojo L."/>
            <person name="Okoye A.E."/>
            <person name="Olateru-Olagbegi O."/>
            <person name="Osei K.V."/>
            <person name="Osei-Tutu A."/>
            <person name="Palilla A.M."/>
            <person name="Pancholi S."/>
            <person name="Park J.H.M."/>
            <person name="Patel K."/>
            <person name="Patel P."/>
            <person name="Pennington E."/>
            <person name="Peterson R.E."/>
            <person name="Pon J."/>
            <person name="Pourkarim H."/>
            <person name="Reed M.L."/>
            <person name="Rottman V."/>
            <person name="Salazar J."/>
            <person name="Samet S."/>
            <person name="Sendze O."/>
            <person name="Stelmack M.A."/>
            <person name="Stinnett R."/>
            <person name="Tchouaga A.L.N."/>
            <person name="Thompson E.M."/>
            <person name="Tran N.G."/>
            <person name="Truong T."/>
            <person name="Udo J.A."/>
            <person name="Verona L.T."/>
            <person name="Vu T.-Q."/>
            <person name="Wade J."/>
            <person name="Wang N.Q."/>
            <person name="Waters Z.M."/>
            <person name="Wellman R.J."/>
            <person name="Woldegabreal S."/>
            <person name="Yee A.C."/>
            <person name="Yirefu M."/>
            <person name="Zahangir S."/>
            <person name="Zhai Y."/>
            <person name="Devine C.L."/>
            <person name="Liao K."/>
            <person name="Prasad P.K."/>
            <person name="Ruthenberg K.J."/>
            <person name="Shonk J.A."/>
            <person name="Way M."/>
            <person name="Yousufi H.K."/>
            <person name="Cao L."/>
            <person name="Fox J."/>
            <person name="Hobbs E."/>
            <person name="Kilic S."/>
            <person name="Nunn R."/>
            <person name="Patel R."/>
            <person name="Rubenstein M."/>
            <person name="Erill I."/>
            <person name="Caruso S.M."/>
            <person name="Hughes L.E."/>
            <person name="Garlena R.A."/>
            <person name="Russell D.A."/>
            <person name="Pope W.H."/>
            <person name="Jacobs-Sera D."/>
            <person name="Hendrix R.W."/>
            <person name="Hatfull G.F."/>
        </authorList>
    </citation>
    <scope>NUCLEOTIDE SEQUENCE [LARGE SCALE GENOMIC DNA]</scope>
</reference>
<gene>
    <name evidence="1" type="ORF">SEA_NANODON_46</name>
</gene>
<dbReference type="EMBL" id="KX344445">
    <property type="protein sequence ID" value="ANT41050.1"/>
    <property type="molecule type" value="Genomic_DNA"/>
</dbReference>
<proteinExistence type="predicted"/>